<evidence type="ECO:0000313" key="2">
    <source>
        <dbReference type="EMBL" id="OGC47215.1"/>
    </source>
</evidence>
<comment type="caution">
    <text evidence="2">The sequence shown here is derived from an EMBL/GenBank/DDBJ whole genome shotgun (WGS) entry which is preliminary data.</text>
</comment>
<reference evidence="2 3" key="1">
    <citation type="journal article" date="2016" name="Nat. Commun.">
        <title>Thousands of microbial genomes shed light on interconnected biogeochemical processes in an aquifer system.</title>
        <authorList>
            <person name="Anantharaman K."/>
            <person name="Brown C.T."/>
            <person name="Hug L.A."/>
            <person name="Sharon I."/>
            <person name="Castelle C.J."/>
            <person name="Probst A.J."/>
            <person name="Thomas B.C."/>
            <person name="Singh A."/>
            <person name="Wilkins M.J."/>
            <person name="Karaoz U."/>
            <person name="Brodie E.L."/>
            <person name="Williams K.H."/>
            <person name="Hubbard S.S."/>
            <person name="Banfield J.F."/>
        </authorList>
    </citation>
    <scope>NUCLEOTIDE SEQUENCE [LARGE SCALE GENOMIC DNA]</scope>
</reference>
<feature type="transmembrane region" description="Helical" evidence="1">
    <location>
        <begin position="5"/>
        <end position="26"/>
    </location>
</feature>
<keyword evidence="1" id="KW-0472">Membrane</keyword>
<dbReference type="AlphaFoldDB" id="A0A1F4UQI4"/>
<gene>
    <name evidence="2" type="ORF">A2886_01035</name>
</gene>
<evidence type="ECO:0000256" key="1">
    <source>
        <dbReference type="SAM" id="Phobius"/>
    </source>
</evidence>
<feature type="transmembrane region" description="Helical" evidence="1">
    <location>
        <begin position="62"/>
        <end position="81"/>
    </location>
</feature>
<organism evidence="2 3">
    <name type="scientific">candidate division WWE3 bacterium RIFCSPHIGHO2_01_FULL_42_13</name>
    <dbReference type="NCBI Taxonomy" id="1802617"/>
    <lineage>
        <taxon>Bacteria</taxon>
        <taxon>Katanobacteria</taxon>
    </lineage>
</organism>
<keyword evidence="1" id="KW-0812">Transmembrane</keyword>
<dbReference type="Proteomes" id="UP000176608">
    <property type="component" value="Unassembled WGS sequence"/>
</dbReference>
<protein>
    <submittedName>
        <fullName evidence="2">Uncharacterized protein</fullName>
    </submittedName>
</protein>
<accession>A0A1F4UQI4</accession>
<dbReference type="EMBL" id="MEVA01000016">
    <property type="protein sequence ID" value="OGC47215.1"/>
    <property type="molecule type" value="Genomic_DNA"/>
</dbReference>
<dbReference type="STRING" id="1802617.A2886_01035"/>
<keyword evidence="1" id="KW-1133">Transmembrane helix</keyword>
<name>A0A1F4UQI4_UNCKA</name>
<feature type="transmembrane region" description="Helical" evidence="1">
    <location>
        <begin position="32"/>
        <end position="50"/>
    </location>
</feature>
<proteinExistence type="predicted"/>
<evidence type="ECO:0000313" key="3">
    <source>
        <dbReference type="Proteomes" id="UP000176608"/>
    </source>
</evidence>
<sequence length="83" mass="9401">MKDKYLLHFAILLFGILVSAFFFVYFRFNSTAQAVVAGMGCIYYIGWGIIHHAVRGRLSRLIALEYILVGSLIFLLLLTSITL</sequence>